<dbReference type="RefSeq" id="WP_074655126.1">
    <property type="nucleotide sequence ID" value="NZ_FNSD01000001.1"/>
</dbReference>
<reference evidence="1 2" key="1">
    <citation type="submission" date="2016-10" db="EMBL/GenBank/DDBJ databases">
        <authorList>
            <person name="de Groot N.N."/>
        </authorList>
    </citation>
    <scope>NUCLEOTIDE SEQUENCE [LARGE SCALE GENOMIC DNA]</scope>
    <source>
        <strain evidence="1 2">AB35.6</strain>
    </source>
</reference>
<gene>
    <name evidence="1" type="ORF">SAMN05443244_3335</name>
</gene>
<evidence type="ECO:0000313" key="2">
    <source>
        <dbReference type="Proteomes" id="UP000182409"/>
    </source>
</evidence>
<dbReference type="OrthoDB" id="118571at2"/>
<evidence type="ECO:0000313" key="1">
    <source>
        <dbReference type="EMBL" id="SEC38717.1"/>
    </source>
</evidence>
<name>A0A1H4S3T8_9BACT</name>
<dbReference type="Proteomes" id="UP000182409">
    <property type="component" value="Unassembled WGS sequence"/>
</dbReference>
<protein>
    <submittedName>
        <fullName evidence="1">Uncharacterized protein</fullName>
    </submittedName>
</protein>
<organism evidence="1 2">
    <name type="scientific">Terriglobus roseus</name>
    <dbReference type="NCBI Taxonomy" id="392734"/>
    <lineage>
        <taxon>Bacteria</taxon>
        <taxon>Pseudomonadati</taxon>
        <taxon>Acidobacteriota</taxon>
        <taxon>Terriglobia</taxon>
        <taxon>Terriglobales</taxon>
        <taxon>Acidobacteriaceae</taxon>
        <taxon>Terriglobus</taxon>
    </lineage>
</organism>
<accession>A0A1H4S3T8</accession>
<dbReference type="EMBL" id="FNSD01000001">
    <property type="protein sequence ID" value="SEC38717.1"/>
    <property type="molecule type" value="Genomic_DNA"/>
</dbReference>
<dbReference type="AlphaFoldDB" id="A0A1H4S3T8"/>
<sequence>MATVKAAKAPGEKIFECEVKRRRVSARGGYEPFWKVKNVAEALVDGDTEFRCKDCHGSLKMHKQRIAGGPGAYVEHASKHDAEYCPGTMHFQAATDGREMRFSGTPVR</sequence>
<proteinExistence type="predicted"/>